<keyword evidence="1" id="KW-0732">Signal</keyword>
<keyword evidence="3" id="KW-1185">Reference proteome</keyword>
<evidence type="ECO:0000256" key="1">
    <source>
        <dbReference type="SAM" id="SignalP"/>
    </source>
</evidence>
<reference evidence="2" key="1">
    <citation type="submission" date="2022-04" db="EMBL/GenBank/DDBJ databases">
        <title>Consumption of N2O by Flavobacterium azooxidireducens sp. nov. isolated from Decomposing Leaf Litter of Phragmites australis (Cav.).</title>
        <authorList>
            <person name="Behrendt U."/>
            <person name="Spanner T."/>
            <person name="Augustin J."/>
            <person name="Horn M.A."/>
            <person name="Kolb S."/>
            <person name="Ulrich A."/>
        </authorList>
    </citation>
    <scope>NUCLEOTIDE SEQUENCE</scope>
    <source>
        <strain evidence="2">IGB 4-14</strain>
    </source>
</reference>
<protein>
    <submittedName>
        <fullName evidence="2">Uncharacterized protein</fullName>
    </submittedName>
</protein>
<evidence type="ECO:0000313" key="3">
    <source>
        <dbReference type="Proteomes" id="UP000830583"/>
    </source>
</evidence>
<proteinExistence type="predicted"/>
<name>A0ABY4KJ85_9FLAO</name>
<sequence>MKTIYQQQSALKMVLCMLFLMATQITFSQKNNQKATINKGAAVAPKVTTTNCDCDKIDFKIRIIKLSEVKNVRTYRLQLIDFGNKNKCDIKFISLNFIGHQLVPMTSMRNQNVETASDNSYSLYEFDFDTKSNTIEPDDEAQIKATIQMKIGSKTCFIKNKQTTYYSRM</sequence>
<gene>
    <name evidence="2" type="ORF">M0M57_01185</name>
</gene>
<evidence type="ECO:0000313" key="2">
    <source>
        <dbReference type="EMBL" id="UPQ79465.1"/>
    </source>
</evidence>
<dbReference type="EMBL" id="CP096205">
    <property type="protein sequence ID" value="UPQ79465.1"/>
    <property type="molecule type" value="Genomic_DNA"/>
</dbReference>
<dbReference type="RefSeq" id="WP_248434613.1">
    <property type="nucleotide sequence ID" value="NZ_CP096205.1"/>
</dbReference>
<dbReference type="Proteomes" id="UP000830583">
    <property type="component" value="Chromosome"/>
</dbReference>
<feature type="signal peptide" evidence="1">
    <location>
        <begin position="1"/>
        <end position="28"/>
    </location>
</feature>
<feature type="chain" id="PRO_5045975096" evidence="1">
    <location>
        <begin position="29"/>
        <end position="169"/>
    </location>
</feature>
<accession>A0ABY4KJ85</accession>
<organism evidence="2 3">
    <name type="scientific">Flavobacterium azooxidireducens</name>
    <dbReference type="NCBI Taxonomy" id="1871076"/>
    <lineage>
        <taxon>Bacteria</taxon>
        <taxon>Pseudomonadati</taxon>
        <taxon>Bacteroidota</taxon>
        <taxon>Flavobacteriia</taxon>
        <taxon>Flavobacteriales</taxon>
        <taxon>Flavobacteriaceae</taxon>
        <taxon>Flavobacterium</taxon>
    </lineage>
</organism>